<dbReference type="Proteomes" id="UP001293593">
    <property type="component" value="Unassembled WGS sequence"/>
</dbReference>
<dbReference type="PROSITE" id="PS00925">
    <property type="entry name" value="OLEEI"/>
    <property type="match status" value="1"/>
</dbReference>
<reference evidence="4" key="1">
    <citation type="submission" date="2023-10" db="EMBL/GenBank/DDBJ databases">
        <title>Chromosome-level genome of the transformable northern wattle, Acacia crassicarpa.</title>
        <authorList>
            <person name="Massaro I."/>
            <person name="Sinha N.R."/>
            <person name="Poethig S."/>
            <person name="Leichty A.R."/>
        </authorList>
    </citation>
    <scope>NUCLEOTIDE SEQUENCE</scope>
    <source>
        <strain evidence="4">Acra3RX</strain>
        <tissue evidence="4">Leaf</tissue>
    </source>
</reference>
<keyword evidence="2" id="KW-1015">Disulfide bond</keyword>
<evidence type="ECO:0000256" key="1">
    <source>
        <dbReference type="ARBA" id="ARBA00010049"/>
    </source>
</evidence>
<proteinExistence type="inferred from homology"/>
<accession>A0AAE1JPC5</accession>
<keyword evidence="3" id="KW-0732">Signal</keyword>
<organism evidence="4 5">
    <name type="scientific">Acacia crassicarpa</name>
    <name type="common">northern wattle</name>
    <dbReference type="NCBI Taxonomy" id="499986"/>
    <lineage>
        <taxon>Eukaryota</taxon>
        <taxon>Viridiplantae</taxon>
        <taxon>Streptophyta</taxon>
        <taxon>Embryophyta</taxon>
        <taxon>Tracheophyta</taxon>
        <taxon>Spermatophyta</taxon>
        <taxon>Magnoliopsida</taxon>
        <taxon>eudicotyledons</taxon>
        <taxon>Gunneridae</taxon>
        <taxon>Pentapetalae</taxon>
        <taxon>rosids</taxon>
        <taxon>fabids</taxon>
        <taxon>Fabales</taxon>
        <taxon>Fabaceae</taxon>
        <taxon>Caesalpinioideae</taxon>
        <taxon>mimosoid clade</taxon>
        <taxon>Acacieae</taxon>
        <taxon>Acacia</taxon>
    </lineage>
</organism>
<comment type="similarity">
    <text evidence="1">Belongs to the Ole e I family.</text>
</comment>
<name>A0AAE1JPC5_9FABA</name>
<dbReference type="PANTHER" id="PTHR31614:SF2">
    <property type="entry name" value="F28N24.16 PROTEIN"/>
    <property type="match status" value="1"/>
</dbReference>
<feature type="signal peptide" evidence="3">
    <location>
        <begin position="1"/>
        <end position="25"/>
    </location>
</feature>
<keyword evidence="5" id="KW-1185">Reference proteome</keyword>
<dbReference type="AlphaFoldDB" id="A0AAE1JPC5"/>
<dbReference type="InterPro" id="IPR006041">
    <property type="entry name" value="Pollen_Ole_e1_allergen"/>
</dbReference>
<dbReference type="Pfam" id="PF01190">
    <property type="entry name" value="Pollen_Ole_e_1"/>
    <property type="match status" value="1"/>
</dbReference>
<dbReference type="EMBL" id="JAWXYG010000005">
    <property type="protein sequence ID" value="KAK4271694.1"/>
    <property type="molecule type" value="Genomic_DNA"/>
</dbReference>
<sequence>MAKSGAILFLASALCLLSLSNLAECHDKLFVQGTVYCDTCRAQFLTRLSSFMPGATVRLECREKESGNVTLSKEAVTDGTGGYSVEIEEDHEDEACQVVLVQSRDPECSEINVSPLGNQVARVSVTRNNGMVSPVLAANPLGFIRKQPLPECSAVFEELDLSPDGTEAPLQ</sequence>
<evidence type="ECO:0008006" key="6">
    <source>
        <dbReference type="Google" id="ProtNLM"/>
    </source>
</evidence>
<dbReference type="GO" id="GO:0005615">
    <property type="term" value="C:extracellular space"/>
    <property type="evidence" value="ECO:0007669"/>
    <property type="project" value="InterPro"/>
</dbReference>
<evidence type="ECO:0000313" key="4">
    <source>
        <dbReference type="EMBL" id="KAK4271694.1"/>
    </source>
</evidence>
<dbReference type="PANTHER" id="PTHR31614">
    <property type="entry name" value="PROTEIN DOWNSTREAM OF FLC-RELATED"/>
    <property type="match status" value="1"/>
</dbReference>
<dbReference type="InterPro" id="IPR006040">
    <property type="entry name" value="Allergen_Ole_e_I_CS"/>
</dbReference>
<evidence type="ECO:0000256" key="3">
    <source>
        <dbReference type="SAM" id="SignalP"/>
    </source>
</evidence>
<feature type="chain" id="PRO_5041904887" description="Olee1-like protein" evidence="3">
    <location>
        <begin position="26"/>
        <end position="171"/>
    </location>
</feature>
<comment type="caution">
    <text evidence="4">The sequence shown here is derived from an EMBL/GenBank/DDBJ whole genome shotgun (WGS) entry which is preliminary data.</text>
</comment>
<protein>
    <recommendedName>
        <fullName evidence="6">Olee1-like protein</fullName>
    </recommendedName>
</protein>
<gene>
    <name evidence="4" type="ORF">QN277_020346</name>
</gene>
<evidence type="ECO:0000256" key="2">
    <source>
        <dbReference type="ARBA" id="ARBA00023157"/>
    </source>
</evidence>
<evidence type="ECO:0000313" key="5">
    <source>
        <dbReference type="Proteomes" id="UP001293593"/>
    </source>
</evidence>